<accession>A0A554WTZ5</accession>
<dbReference type="InterPro" id="IPR050706">
    <property type="entry name" value="Cyclic-di-GMP_PDE-like"/>
</dbReference>
<feature type="domain" description="EAL" evidence="1">
    <location>
        <begin position="1"/>
        <end position="87"/>
    </location>
</feature>
<dbReference type="AlphaFoldDB" id="A0A554WTZ5"/>
<protein>
    <submittedName>
        <fullName evidence="2">Putative cyclic-di-GMP phosphodiesterase YjcC</fullName>
        <ecNumber evidence="2">3.1.4.52</ecNumber>
    </submittedName>
</protein>
<dbReference type="SUPFAM" id="SSF141868">
    <property type="entry name" value="EAL domain-like"/>
    <property type="match status" value="1"/>
</dbReference>
<dbReference type="EC" id="3.1.4.52" evidence="2"/>
<dbReference type="GO" id="GO:0071111">
    <property type="term" value="F:cyclic-guanylate-specific phosphodiesterase activity"/>
    <property type="evidence" value="ECO:0007669"/>
    <property type="project" value="UniProtKB-EC"/>
</dbReference>
<dbReference type="PANTHER" id="PTHR33121:SF70">
    <property type="entry name" value="SIGNALING PROTEIN YKOW"/>
    <property type="match status" value="1"/>
</dbReference>
<dbReference type="Proteomes" id="UP000318542">
    <property type="component" value="Unassembled WGS sequence"/>
</dbReference>
<dbReference type="EMBL" id="VJOL01000091">
    <property type="protein sequence ID" value="TSE27060.1"/>
    <property type="molecule type" value="Genomic_DNA"/>
</dbReference>
<dbReference type="PANTHER" id="PTHR33121">
    <property type="entry name" value="CYCLIC DI-GMP PHOSPHODIESTERASE PDEF"/>
    <property type="match status" value="1"/>
</dbReference>
<evidence type="ECO:0000313" key="3">
    <source>
        <dbReference type="Proteomes" id="UP000318542"/>
    </source>
</evidence>
<dbReference type="CDD" id="cd01948">
    <property type="entry name" value="EAL"/>
    <property type="match status" value="1"/>
</dbReference>
<dbReference type="PROSITE" id="PS50883">
    <property type="entry name" value="EAL"/>
    <property type="match status" value="1"/>
</dbReference>
<evidence type="ECO:0000313" key="2">
    <source>
        <dbReference type="EMBL" id="TSE27060.1"/>
    </source>
</evidence>
<proteinExistence type="predicted"/>
<keyword evidence="3" id="KW-1185">Reference proteome</keyword>
<evidence type="ECO:0000259" key="1">
    <source>
        <dbReference type="PROSITE" id="PS50883"/>
    </source>
</evidence>
<name>A0A554WTZ5_9BURK</name>
<comment type="caution">
    <text evidence="2">The sequence shown here is derived from an EMBL/GenBank/DDBJ whole genome shotgun (WGS) entry which is preliminary data.</text>
</comment>
<dbReference type="Pfam" id="PF00563">
    <property type="entry name" value="EAL"/>
    <property type="match status" value="1"/>
</dbReference>
<keyword evidence="2" id="KW-0378">Hydrolase</keyword>
<reference evidence="2 3" key="1">
    <citation type="submission" date="2019-07" db="EMBL/GenBank/DDBJ databases">
        <title>Tepidimonas thermarum AA-1 draft genome.</title>
        <authorList>
            <person name="Da Costa M.S."/>
            <person name="Froufe H.J.C."/>
            <person name="Egas C."/>
            <person name="Albuquerque L."/>
        </authorList>
    </citation>
    <scope>NUCLEOTIDE SEQUENCE [LARGE SCALE GENOMIC DNA]</scope>
    <source>
        <strain evidence="2 3">AA-1</strain>
    </source>
</reference>
<dbReference type="InterPro" id="IPR035919">
    <property type="entry name" value="EAL_sf"/>
</dbReference>
<organism evidence="2 3">
    <name type="scientific">Tepidimonas thermarum</name>
    <dbReference type="NCBI Taxonomy" id="335431"/>
    <lineage>
        <taxon>Bacteria</taxon>
        <taxon>Pseudomonadati</taxon>
        <taxon>Pseudomonadota</taxon>
        <taxon>Betaproteobacteria</taxon>
        <taxon>Burkholderiales</taxon>
        <taxon>Tepidimonas</taxon>
    </lineage>
</organism>
<dbReference type="InterPro" id="IPR001633">
    <property type="entry name" value="EAL_dom"/>
</dbReference>
<sequence length="96" mass="10602">MQRLPIAQLKIDRSFVRGLPDDVDSAAIVRATLSMAHDLGLRVVAEGVETDAQRDFLRQHGCDVFQGWLFARAMPAEELTVWLHAHTRARAGAPPG</sequence>
<dbReference type="Gene3D" id="3.20.20.450">
    <property type="entry name" value="EAL domain"/>
    <property type="match status" value="1"/>
</dbReference>
<gene>
    <name evidence="2" type="primary">yjcC</name>
    <name evidence="2" type="ORF">Tther_02543</name>
</gene>